<comment type="caution">
    <text evidence="1">The sequence shown here is derived from an EMBL/GenBank/DDBJ whole genome shotgun (WGS) entry which is preliminary data.</text>
</comment>
<dbReference type="EMBL" id="CM042049">
    <property type="protein sequence ID" value="KAI3748755.1"/>
    <property type="molecule type" value="Genomic_DNA"/>
</dbReference>
<proteinExistence type="predicted"/>
<sequence length="69" mass="7697">MYRLPLLLMCLIKRSSGGKHLNSGMGSGVIMESILLYGFALAICCKPSEGGYDLDRKQDKEDNRENETE</sequence>
<dbReference type="Proteomes" id="UP001055879">
    <property type="component" value="Linkage Group LG03"/>
</dbReference>
<keyword evidence="2" id="KW-1185">Reference proteome</keyword>
<reference evidence="1 2" key="2">
    <citation type="journal article" date="2022" name="Mol. Ecol. Resour.">
        <title>The genomes of chicory, endive, great burdock and yacon provide insights into Asteraceae paleo-polyploidization history and plant inulin production.</title>
        <authorList>
            <person name="Fan W."/>
            <person name="Wang S."/>
            <person name="Wang H."/>
            <person name="Wang A."/>
            <person name="Jiang F."/>
            <person name="Liu H."/>
            <person name="Zhao H."/>
            <person name="Xu D."/>
            <person name="Zhang Y."/>
        </authorList>
    </citation>
    <scope>NUCLEOTIDE SEQUENCE [LARGE SCALE GENOMIC DNA]</scope>
    <source>
        <strain evidence="2">cv. Niubang</strain>
    </source>
</reference>
<reference evidence="2" key="1">
    <citation type="journal article" date="2022" name="Mol. Ecol. Resour.">
        <title>The genomes of chicory, endive, great burdock and yacon provide insights into Asteraceae palaeo-polyploidization history and plant inulin production.</title>
        <authorList>
            <person name="Fan W."/>
            <person name="Wang S."/>
            <person name="Wang H."/>
            <person name="Wang A."/>
            <person name="Jiang F."/>
            <person name="Liu H."/>
            <person name="Zhao H."/>
            <person name="Xu D."/>
            <person name="Zhang Y."/>
        </authorList>
    </citation>
    <scope>NUCLEOTIDE SEQUENCE [LARGE SCALE GENOMIC DNA]</scope>
    <source>
        <strain evidence="2">cv. Niubang</strain>
    </source>
</reference>
<evidence type="ECO:0000313" key="1">
    <source>
        <dbReference type="EMBL" id="KAI3748755.1"/>
    </source>
</evidence>
<organism evidence="1 2">
    <name type="scientific">Arctium lappa</name>
    <name type="common">Greater burdock</name>
    <name type="synonym">Lappa major</name>
    <dbReference type="NCBI Taxonomy" id="4217"/>
    <lineage>
        <taxon>Eukaryota</taxon>
        <taxon>Viridiplantae</taxon>
        <taxon>Streptophyta</taxon>
        <taxon>Embryophyta</taxon>
        <taxon>Tracheophyta</taxon>
        <taxon>Spermatophyta</taxon>
        <taxon>Magnoliopsida</taxon>
        <taxon>eudicotyledons</taxon>
        <taxon>Gunneridae</taxon>
        <taxon>Pentapetalae</taxon>
        <taxon>asterids</taxon>
        <taxon>campanulids</taxon>
        <taxon>Asterales</taxon>
        <taxon>Asteraceae</taxon>
        <taxon>Carduoideae</taxon>
        <taxon>Cardueae</taxon>
        <taxon>Arctiinae</taxon>
        <taxon>Arctium</taxon>
    </lineage>
</organism>
<gene>
    <name evidence="1" type="ORF">L6452_12052</name>
</gene>
<accession>A0ACB9DQC3</accession>
<name>A0ACB9DQC3_ARCLA</name>
<protein>
    <submittedName>
        <fullName evidence="1">Uncharacterized protein</fullName>
    </submittedName>
</protein>
<evidence type="ECO:0000313" key="2">
    <source>
        <dbReference type="Proteomes" id="UP001055879"/>
    </source>
</evidence>